<evidence type="ECO:0000313" key="3">
    <source>
        <dbReference type="EMBL" id="MFD0948346.1"/>
    </source>
</evidence>
<comment type="caution">
    <text evidence="3">The sequence shown here is derived from an EMBL/GenBank/DDBJ whole genome shotgun (WGS) entry which is preliminary data.</text>
</comment>
<dbReference type="InterPro" id="IPR043129">
    <property type="entry name" value="ATPase_NBD"/>
</dbReference>
<dbReference type="Gene3D" id="3.30.420.40">
    <property type="match status" value="2"/>
</dbReference>
<dbReference type="PANTHER" id="PTHR30605">
    <property type="entry name" value="ANHYDRO-N-ACETYLMURAMIC ACID KINASE"/>
    <property type="match status" value="1"/>
</dbReference>
<sequence>MRVLGYMSGTSLDGVDAAIIDTDGHEVQHFGPTAFTGFTDGERETIARAVEAGLRWNGEGAEPAEFAAGSAALHDVHLRTAGKLLARNRGALDLVGFHGQTVLHRPERGLTVQIGDPARLSEDLGVPVVAGMRQGDMAEGGQGAPLVPVYHAALAARVGGGAGPIAFLNLGGVANVTWVGADGALIAFDTGPACGLIDSLVRSRGAGACDVGGALAARGKVDMAALGAMLDHPFFDKRGPKSLDRYDFSLEHVGALSLVDAAATLTAFTVEAVALAVAAFPEPPRRWVVCGGGRHNATMMRALAQRLGDCRSADGFGLRGDFIEAEAMAFLAARSRLGLPLTFPNTTGVARPTCGGEVWAPVHYV</sequence>
<keyword evidence="1 2" id="KW-0119">Carbohydrate metabolism</keyword>
<dbReference type="NCBIfam" id="NF007141">
    <property type="entry name" value="PRK09585.1-5"/>
    <property type="match status" value="1"/>
</dbReference>
<dbReference type="InterPro" id="IPR005338">
    <property type="entry name" value="Anhydro_N_Ac-Mur_kinase"/>
</dbReference>
<keyword evidence="2 3" id="KW-0808">Transferase</keyword>
<comment type="catalytic activity">
    <reaction evidence="2">
        <text>1,6-anhydro-N-acetyl-beta-muramate + ATP + H2O = N-acetyl-D-muramate 6-phosphate + ADP + H(+)</text>
        <dbReference type="Rhea" id="RHEA:24952"/>
        <dbReference type="ChEBI" id="CHEBI:15377"/>
        <dbReference type="ChEBI" id="CHEBI:15378"/>
        <dbReference type="ChEBI" id="CHEBI:30616"/>
        <dbReference type="ChEBI" id="CHEBI:58690"/>
        <dbReference type="ChEBI" id="CHEBI:58722"/>
        <dbReference type="ChEBI" id="CHEBI:456216"/>
        <dbReference type="EC" id="2.7.1.170"/>
    </reaction>
</comment>
<dbReference type="SUPFAM" id="SSF53067">
    <property type="entry name" value="Actin-like ATPase domain"/>
    <property type="match status" value="1"/>
</dbReference>
<accession>A0ABW3HA51</accession>
<evidence type="ECO:0000313" key="4">
    <source>
        <dbReference type="Proteomes" id="UP001596977"/>
    </source>
</evidence>
<dbReference type="PANTHER" id="PTHR30605:SF0">
    <property type="entry name" value="ANHYDRO-N-ACETYLMURAMIC ACID KINASE"/>
    <property type="match status" value="1"/>
</dbReference>
<proteinExistence type="inferred from homology"/>
<keyword evidence="2" id="KW-0547">Nucleotide-binding</keyword>
<keyword evidence="2" id="KW-0067">ATP-binding</keyword>
<name>A0ABW3HA51_9SPHN</name>
<dbReference type="HAMAP" id="MF_01270">
    <property type="entry name" value="AnhMurNAc_kinase"/>
    <property type="match status" value="1"/>
</dbReference>
<dbReference type="Proteomes" id="UP001596977">
    <property type="component" value="Unassembled WGS sequence"/>
</dbReference>
<organism evidence="3 4">
    <name type="scientific">Sphingomonas canadensis</name>
    <dbReference type="NCBI Taxonomy" id="1219257"/>
    <lineage>
        <taxon>Bacteria</taxon>
        <taxon>Pseudomonadati</taxon>
        <taxon>Pseudomonadota</taxon>
        <taxon>Alphaproteobacteria</taxon>
        <taxon>Sphingomonadales</taxon>
        <taxon>Sphingomonadaceae</taxon>
        <taxon>Sphingomonas</taxon>
    </lineage>
</organism>
<dbReference type="RefSeq" id="WP_264946324.1">
    <property type="nucleotide sequence ID" value="NZ_JAPDRA010000012.1"/>
</dbReference>
<comment type="pathway">
    <text evidence="2">Amino-sugar metabolism; 1,6-anhydro-N-acetylmuramate degradation.</text>
</comment>
<protein>
    <recommendedName>
        <fullName evidence="2">Anhydro-N-acetylmuramic acid kinase</fullName>
        <ecNumber evidence="2">2.7.1.170</ecNumber>
    </recommendedName>
    <alternativeName>
        <fullName evidence="2">AnhMurNAc kinase</fullName>
    </alternativeName>
</protein>
<dbReference type="Pfam" id="PF03702">
    <property type="entry name" value="AnmK"/>
    <property type="match status" value="1"/>
</dbReference>
<gene>
    <name evidence="2" type="primary">anmK</name>
    <name evidence="3" type="ORF">ACFQ1E_18560</name>
</gene>
<keyword evidence="2 3" id="KW-0418">Kinase</keyword>
<dbReference type="EMBL" id="JBHTJG010000012">
    <property type="protein sequence ID" value="MFD0948346.1"/>
    <property type="molecule type" value="Genomic_DNA"/>
</dbReference>
<dbReference type="EC" id="2.7.1.170" evidence="2"/>
<evidence type="ECO:0000256" key="1">
    <source>
        <dbReference type="ARBA" id="ARBA00023277"/>
    </source>
</evidence>
<reference evidence="4" key="1">
    <citation type="journal article" date="2019" name="Int. J. Syst. Evol. Microbiol.">
        <title>The Global Catalogue of Microorganisms (GCM) 10K type strain sequencing project: providing services to taxonomists for standard genome sequencing and annotation.</title>
        <authorList>
            <consortium name="The Broad Institute Genomics Platform"/>
            <consortium name="The Broad Institute Genome Sequencing Center for Infectious Disease"/>
            <person name="Wu L."/>
            <person name="Ma J."/>
        </authorList>
    </citation>
    <scope>NUCLEOTIDE SEQUENCE [LARGE SCALE GENOMIC DNA]</scope>
    <source>
        <strain evidence="4">CCUG 62982</strain>
    </source>
</reference>
<comment type="similarity">
    <text evidence="2">Belongs to the anhydro-N-acetylmuramic acid kinase family.</text>
</comment>
<comment type="pathway">
    <text evidence="2">Cell wall biogenesis; peptidoglycan recycling.</text>
</comment>
<comment type="function">
    <text evidence="2">Catalyzes the specific phosphorylation of 1,6-anhydro-N-acetylmuramic acid (anhMurNAc) with the simultaneous cleavage of the 1,6-anhydro ring, generating MurNAc-6-P. Is required for the utilization of anhMurNAc either imported from the medium or derived from its own cell wall murein, and thus plays a role in cell wall recycling.</text>
</comment>
<dbReference type="GO" id="GO:0016301">
    <property type="term" value="F:kinase activity"/>
    <property type="evidence" value="ECO:0007669"/>
    <property type="project" value="UniProtKB-KW"/>
</dbReference>
<feature type="binding site" evidence="2">
    <location>
        <begin position="9"/>
        <end position="16"/>
    </location>
    <ligand>
        <name>ATP</name>
        <dbReference type="ChEBI" id="CHEBI:30616"/>
    </ligand>
</feature>
<keyword evidence="4" id="KW-1185">Reference proteome</keyword>
<evidence type="ECO:0000256" key="2">
    <source>
        <dbReference type="HAMAP-Rule" id="MF_01270"/>
    </source>
</evidence>